<dbReference type="EMBL" id="RHHU01000016">
    <property type="protein sequence ID" value="RNB81081.1"/>
    <property type="molecule type" value="Genomic_DNA"/>
</dbReference>
<dbReference type="Proteomes" id="UP000269573">
    <property type="component" value="Unassembled WGS sequence"/>
</dbReference>
<sequence>MDRESSVITELVNEAYPGLTTLVNVHEWMANRFVPPAAFILTQGTSETQNSLTSYQVAAHGVIVLHYPQRDGIYQPLSAEPLQQLLRQKQFSCRGKTVDMTIEIESTTLRIWRDKKDRLEITFSFTYNVPLPRENVEKVNVFDIQGVSL</sequence>
<keyword evidence="2" id="KW-1185">Reference proteome</keyword>
<protein>
    <submittedName>
        <fullName evidence="1">Uncharacterized protein</fullName>
    </submittedName>
</protein>
<evidence type="ECO:0000313" key="2">
    <source>
        <dbReference type="Proteomes" id="UP000269573"/>
    </source>
</evidence>
<name>A0A3M8D0I3_9BACL</name>
<organism evidence="1 2">
    <name type="scientific">Brevibacillus nitrificans</name>
    <dbReference type="NCBI Taxonomy" id="651560"/>
    <lineage>
        <taxon>Bacteria</taxon>
        <taxon>Bacillati</taxon>
        <taxon>Bacillota</taxon>
        <taxon>Bacilli</taxon>
        <taxon>Bacillales</taxon>
        <taxon>Paenibacillaceae</taxon>
        <taxon>Brevibacillus</taxon>
    </lineage>
</organism>
<comment type="caution">
    <text evidence="1">The sequence shown here is derived from an EMBL/GenBank/DDBJ whole genome shotgun (WGS) entry which is preliminary data.</text>
</comment>
<dbReference type="AlphaFoldDB" id="A0A3M8D0I3"/>
<dbReference type="RefSeq" id="WP_122925777.1">
    <property type="nucleotide sequence ID" value="NZ_RHHU01000016.1"/>
</dbReference>
<gene>
    <name evidence="1" type="ORF">EDM59_23130</name>
</gene>
<evidence type="ECO:0000313" key="1">
    <source>
        <dbReference type="EMBL" id="RNB81081.1"/>
    </source>
</evidence>
<accession>A0A3M8D0I3</accession>
<reference evidence="1 2" key="1">
    <citation type="submission" date="2018-10" db="EMBL/GenBank/DDBJ databases">
        <title>Phylogenomics of Brevibacillus.</title>
        <authorList>
            <person name="Dunlap C."/>
        </authorList>
    </citation>
    <scope>NUCLEOTIDE SEQUENCE [LARGE SCALE GENOMIC DNA]</scope>
    <source>
        <strain evidence="1 2">JCM 15774</strain>
    </source>
</reference>
<proteinExistence type="predicted"/>